<dbReference type="Pfam" id="PF02449">
    <property type="entry name" value="Glyco_hydro_42"/>
    <property type="match status" value="1"/>
</dbReference>
<dbReference type="PANTHER" id="PTHR36447">
    <property type="entry name" value="BETA-GALACTOSIDASE GANA"/>
    <property type="match status" value="1"/>
</dbReference>
<gene>
    <name evidence="14" type="ORF">PEDI_47400</name>
</gene>
<dbReference type="EC" id="3.2.1.23" evidence="3 8"/>
<feature type="signal peptide" evidence="11">
    <location>
        <begin position="1"/>
        <end position="19"/>
    </location>
</feature>
<dbReference type="PIRSF" id="PIRSF001084">
    <property type="entry name" value="B-galactosidase"/>
    <property type="match status" value="1"/>
</dbReference>
<keyword evidence="15" id="KW-1185">Reference proteome</keyword>
<comment type="caution">
    <text evidence="14">The sequence shown here is derived from an EMBL/GenBank/DDBJ whole genome shotgun (WGS) entry which is preliminary data.</text>
</comment>
<name>A0AAN4W3X6_9BACT</name>
<feature type="domain" description="Beta-galactosidase trimerisation" evidence="13">
    <location>
        <begin position="430"/>
        <end position="627"/>
    </location>
</feature>
<evidence type="ECO:0000256" key="2">
    <source>
        <dbReference type="ARBA" id="ARBA00005940"/>
    </source>
</evidence>
<dbReference type="GO" id="GO:0005975">
    <property type="term" value="P:carbohydrate metabolic process"/>
    <property type="evidence" value="ECO:0007669"/>
    <property type="project" value="InterPro"/>
</dbReference>
<dbReference type="CDD" id="cd03143">
    <property type="entry name" value="A4_beta-galactosidase_middle_domain"/>
    <property type="match status" value="1"/>
</dbReference>
<dbReference type="EMBL" id="BQKE01000004">
    <property type="protein sequence ID" value="GJM64188.1"/>
    <property type="molecule type" value="Genomic_DNA"/>
</dbReference>
<evidence type="ECO:0000256" key="10">
    <source>
        <dbReference type="PIRSR" id="PIRSR001084-2"/>
    </source>
</evidence>
<evidence type="ECO:0000256" key="5">
    <source>
        <dbReference type="ARBA" id="ARBA00022801"/>
    </source>
</evidence>
<dbReference type="GO" id="GO:0004565">
    <property type="term" value="F:beta-galactosidase activity"/>
    <property type="evidence" value="ECO:0007669"/>
    <property type="project" value="UniProtKB-EC"/>
</dbReference>
<keyword evidence="11" id="KW-0732">Signal</keyword>
<protein>
    <recommendedName>
        <fullName evidence="3 8">Beta-galactosidase</fullName>
        <shortName evidence="8">Beta-gal</shortName>
        <ecNumber evidence="3 8">3.2.1.23</ecNumber>
    </recommendedName>
</protein>
<dbReference type="SUPFAM" id="SSF51445">
    <property type="entry name" value="(Trans)glycosidases"/>
    <property type="match status" value="1"/>
</dbReference>
<feature type="domain" description="Glycoside hydrolase family 42 N-terminal" evidence="12">
    <location>
        <begin position="34"/>
        <end position="412"/>
    </location>
</feature>
<dbReference type="GO" id="GO:0046872">
    <property type="term" value="F:metal ion binding"/>
    <property type="evidence" value="ECO:0007669"/>
    <property type="project" value="UniProtKB-KW"/>
</dbReference>
<evidence type="ECO:0000256" key="9">
    <source>
        <dbReference type="PIRSR" id="PIRSR001084-1"/>
    </source>
</evidence>
<dbReference type="InterPro" id="IPR013738">
    <property type="entry name" value="Beta_galactosidase_Trimer"/>
</dbReference>
<sequence>MKKSLLFCLCLLASINSWGQYFRSEELMKVGVYYYPEQCPEEQWERDIKNIASLGFEFIHMAEFAWAQMEPLEGQYDFDWLDRVVGLAEKYELKVVLGTPTPCPPKWMTDKYPEVYLQDSHYQRKEHGTRANISVTNPKAIALTEGMVTAMAKHYANRSSIVAWQIDNEPEGKKDYSPSAQVAFQKWLKAKYKTISGLNYAWGTAFWSQHYDSFEAVNIHNQSQVGWWGTNPIALLDFDRFTADQQAKFLDLQARIIRKYVAPEQQITTNYVAKSYGADPSRTHDLDFPSFTAYPNYGSANLGEQGFRIGDPNVLLHANDYFRSQAGLTGVMELQPGQVNWAGVNSLLLPGTVKMWLWHCFAGGSAYACTYRYRQVLYGSEQYHAGIVLPDGETLSMGGKEYVEFMDELKQLKKVANPTSNLPKSWAKRKTAVLWSYDNFWNLNTQGQTQKWNSWEILHRFHSLLNRMGNPVTFIHEEEDFNQYPFMVVPAYEMVDQALVDKWKKYVEHGGQLFLTARTGAKDKNNHLWEDDFSGIMSSLIGAKIEAFDMLPFGKVGKIDFGNQSLSWDIWADLLEVEEAEVIGSYADQFYEGKAAMVKNKLGKGAVWYLGAYASDGALEAACLEHFLASNGLDVKPLPEGVFSYWHQGVQVWVNYSSNAYTLAIDKEQKVLFGQNPIPPAGILVCQ</sequence>
<dbReference type="InterPro" id="IPR017853">
    <property type="entry name" value="GH"/>
</dbReference>
<dbReference type="Gene3D" id="3.40.50.880">
    <property type="match status" value="1"/>
</dbReference>
<feature type="active site" description="Nucleophile" evidence="9">
    <location>
        <position position="333"/>
    </location>
</feature>
<keyword evidence="5 8" id="KW-0378">Hydrolase</keyword>
<evidence type="ECO:0000256" key="1">
    <source>
        <dbReference type="ARBA" id="ARBA00001412"/>
    </source>
</evidence>
<dbReference type="InterPro" id="IPR013529">
    <property type="entry name" value="Glyco_hydro_42_N"/>
</dbReference>
<dbReference type="Proteomes" id="UP001310022">
    <property type="component" value="Unassembled WGS sequence"/>
</dbReference>
<evidence type="ECO:0000313" key="14">
    <source>
        <dbReference type="EMBL" id="GJM64188.1"/>
    </source>
</evidence>
<dbReference type="SUPFAM" id="SSF52317">
    <property type="entry name" value="Class I glutamine amidotransferase-like"/>
    <property type="match status" value="1"/>
</dbReference>
<reference evidence="14 15" key="1">
    <citation type="submission" date="2021-12" db="EMBL/GenBank/DDBJ databases">
        <title>Genome sequencing of bacteria with rrn-lacking chromosome and rrn-plasmid.</title>
        <authorList>
            <person name="Anda M."/>
            <person name="Iwasaki W."/>
        </authorList>
    </citation>
    <scope>NUCLEOTIDE SEQUENCE [LARGE SCALE GENOMIC DNA]</scope>
    <source>
        <strain evidence="14 15">NBRC 15940</strain>
    </source>
</reference>
<dbReference type="AlphaFoldDB" id="A0AAN4W3X6"/>
<feature type="binding site" evidence="10">
    <location>
        <position position="341"/>
    </location>
    <ligand>
        <name>substrate</name>
    </ligand>
</feature>
<dbReference type="PANTHER" id="PTHR36447:SF2">
    <property type="entry name" value="BETA-GALACTOSIDASE YESZ"/>
    <property type="match status" value="1"/>
</dbReference>
<evidence type="ECO:0000256" key="4">
    <source>
        <dbReference type="ARBA" id="ARBA00022723"/>
    </source>
</evidence>
<feature type="active site" description="Proton donor" evidence="9">
    <location>
        <position position="169"/>
    </location>
</feature>
<keyword evidence="6" id="KW-0862">Zinc</keyword>
<evidence type="ECO:0000256" key="6">
    <source>
        <dbReference type="ARBA" id="ARBA00022833"/>
    </source>
</evidence>
<evidence type="ECO:0000313" key="15">
    <source>
        <dbReference type="Proteomes" id="UP001310022"/>
    </source>
</evidence>
<accession>A0AAN4W3X6</accession>
<dbReference type="GO" id="GO:0009341">
    <property type="term" value="C:beta-galactosidase complex"/>
    <property type="evidence" value="ECO:0007669"/>
    <property type="project" value="InterPro"/>
</dbReference>
<dbReference type="RefSeq" id="WP_338239269.1">
    <property type="nucleotide sequence ID" value="NZ_BQKE01000004.1"/>
</dbReference>
<dbReference type="Pfam" id="PF08532">
    <property type="entry name" value="Glyco_hydro_42M"/>
    <property type="match status" value="1"/>
</dbReference>
<dbReference type="InterPro" id="IPR029062">
    <property type="entry name" value="Class_I_gatase-like"/>
</dbReference>
<evidence type="ECO:0000256" key="7">
    <source>
        <dbReference type="ARBA" id="ARBA00023295"/>
    </source>
</evidence>
<dbReference type="Gene3D" id="3.20.20.80">
    <property type="entry name" value="Glycosidases"/>
    <property type="match status" value="1"/>
</dbReference>
<comment type="catalytic activity">
    <reaction evidence="1 8">
        <text>Hydrolysis of terminal non-reducing beta-D-galactose residues in beta-D-galactosides.</text>
        <dbReference type="EC" id="3.2.1.23"/>
    </reaction>
</comment>
<proteinExistence type="inferred from homology"/>
<organism evidence="14 15">
    <name type="scientific">Persicobacter diffluens</name>
    <dbReference type="NCBI Taxonomy" id="981"/>
    <lineage>
        <taxon>Bacteria</taxon>
        <taxon>Pseudomonadati</taxon>
        <taxon>Bacteroidota</taxon>
        <taxon>Cytophagia</taxon>
        <taxon>Cytophagales</taxon>
        <taxon>Persicobacteraceae</taxon>
        <taxon>Persicobacter</taxon>
    </lineage>
</organism>
<dbReference type="InterPro" id="IPR003476">
    <property type="entry name" value="Glyco_hydro_42"/>
</dbReference>
<evidence type="ECO:0000259" key="13">
    <source>
        <dbReference type="Pfam" id="PF08532"/>
    </source>
</evidence>
<evidence type="ECO:0000256" key="11">
    <source>
        <dbReference type="SAM" id="SignalP"/>
    </source>
</evidence>
<evidence type="ECO:0000259" key="12">
    <source>
        <dbReference type="Pfam" id="PF02449"/>
    </source>
</evidence>
<comment type="similarity">
    <text evidence="2 8">Belongs to the glycosyl hydrolase 42 family.</text>
</comment>
<feature type="chain" id="PRO_5042860678" description="Beta-galactosidase" evidence="11">
    <location>
        <begin position="20"/>
        <end position="687"/>
    </location>
</feature>
<keyword evidence="4" id="KW-0479">Metal-binding</keyword>
<keyword evidence="7 8" id="KW-0326">Glycosidase</keyword>
<evidence type="ECO:0000256" key="3">
    <source>
        <dbReference type="ARBA" id="ARBA00012756"/>
    </source>
</evidence>
<feature type="binding site" evidence="10">
    <location>
        <position position="168"/>
    </location>
    <ligand>
        <name>substrate</name>
    </ligand>
</feature>
<evidence type="ECO:0000256" key="8">
    <source>
        <dbReference type="PIRNR" id="PIRNR001084"/>
    </source>
</evidence>
<feature type="binding site" evidence="10">
    <location>
        <position position="130"/>
    </location>
    <ligand>
        <name>substrate</name>
    </ligand>
</feature>